<dbReference type="GO" id="GO:0016020">
    <property type="term" value="C:membrane"/>
    <property type="evidence" value="ECO:0007669"/>
    <property type="project" value="UniProtKB-SubCell"/>
</dbReference>
<dbReference type="KEGG" id="dci:103516118"/>
<comment type="subcellular location">
    <subcellularLocation>
        <location evidence="1">Membrane</location>
        <topology evidence="1">Multi-pass membrane protein</topology>
    </subcellularLocation>
</comment>
<evidence type="ECO:0000256" key="5">
    <source>
        <dbReference type="SAM" id="Phobius"/>
    </source>
</evidence>
<sequence length="207" mass="23040">MDFTESLMNILSIVTITMCGFQKVPQIMRILKVESSDGISKESLFMELFSYTTMASYNFLNGYKLISYFEYPLLICQQLVLVALVLFFSSQPFTTLAGIFGAYTALVTTVMFKLFPSSILGLCVSLATPVSLSSKAIQLKHILTTRNVESISVYTWLMSSFTNATRIVTILSDSADRLLLTNFTLSSLLSCSITLCCVLFKQKPKAE</sequence>
<dbReference type="Proteomes" id="UP000079169">
    <property type="component" value="Unplaced"/>
</dbReference>
<evidence type="ECO:0000313" key="6">
    <source>
        <dbReference type="Proteomes" id="UP000079169"/>
    </source>
</evidence>
<protein>
    <submittedName>
        <fullName evidence="7">PQ-loop repeat-containing protein 3</fullName>
    </submittedName>
</protein>
<proteinExistence type="predicted"/>
<dbReference type="AlphaFoldDB" id="A0A1S3DCV1"/>
<accession>A0A1S3DCV1</accession>
<feature type="transmembrane region" description="Helical" evidence="5">
    <location>
        <begin position="178"/>
        <end position="200"/>
    </location>
</feature>
<dbReference type="STRING" id="121845.A0A1S3DCV1"/>
<evidence type="ECO:0000256" key="4">
    <source>
        <dbReference type="ARBA" id="ARBA00023136"/>
    </source>
</evidence>
<keyword evidence="4 5" id="KW-0472">Membrane</keyword>
<dbReference type="OMA" id="YALIYYA"/>
<evidence type="ECO:0000256" key="1">
    <source>
        <dbReference type="ARBA" id="ARBA00004141"/>
    </source>
</evidence>
<dbReference type="PANTHER" id="PTHR12226">
    <property type="entry name" value="MANNOSE-P-DOLICHOL UTILIZATION DEFECT 1 LEC35 -RELATED"/>
    <property type="match status" value="1"/>
</dbReference>
<feature type="transmembrane region" description="Helical" evidence="5">
    <location>
        <begin position="95"/>
        <end position="112"/>
    </location>
</feature>
<organism evidence="6 7">
    <name type="scientific">Diaphorina citri</name>
    <name type="common">Asian citrus psyllid</name>
    <dbReference type="NCBI Taxonomy" id="121845"/>
    <lineage>
        <taxon>Eukaryota</taxon>
        <taxon>Metazoa</taxon>
        <taxon>Ecdysozoa</taxon>
        <taxon>Arthropoda</taxon>
        <taxon>Hexapoda</taxon>
        <taxon>Insecta</taxon>
        <taxon>Pterygota</taxon>
        <taxon>Neoptera</taxon>
        <taxon>Paraneoptera</taxon>
        <taxon>Hemiptera</taxon>
        <taxon>Sternorrhyncha</taxon>
        <taxon>Psylloidea</taxon>
        <taxon>Psyllidae</taxon>
        <taxon>Diaphorininae</taxon>
        <taxon>Diaphorina</taxon>
    </lineage>
</organism>
<keyword evidence="6" id="KW-1185">Reference proteome</keyword>
<gene>
    <name evidence="7" type="primary">LOC103516118</name>
</gene>
<dbReference type="GeneID" id="103516118"/>
<keyword evidence="3 5" id="KW-1133">Transmembrane helix</keyword>
<dbReference type="Pfam" id="PF04193">
    <property type="entry name" value="PQ-loop"/>
    <property type="match status" value="1"/>
</dbReference>
<evidence type="ECO:0000256" key="3">
    <source>
        <dbReference type="ARBA" id="ARBA00022989"/>
    </source>
</evidence>
<dbReference type="Gene3D" id="1.20.1280.290">
    <property type="match status" value="2"/>
</dbReference>
<reference evidence="7" key="1">
    <citation type="submission" date="2025-08" db="UniProtKB">
        <authorList>
            <consortium name="RefSeq"/>
        </authorList>
    </citation>
    <scope>IDENTIFICATION</scope>
</reference>
<name>A0A1S3DCV1_DIACI</name>
<feature type="transmembrane region" description="Helical" evidence="5">
    <location>
        <begin position="66"/>
        <end position="88"/>
    </location>
</feature>
<dbReference type="RefSeq" id="XP_008479296.1">
    <property type="nucleotide sequence ID" value="XM_008481074.3"/>
</dbReference>
<dbReference type="PaxDb" id="121845-A0A1S3DCV1"/>
<dbReference type="InterPro" id="IPR016817">
    <property type="entry name" value="MannP-dilichol_defect-1"/>
</dbReference>
<evidence type="ECO:0000256" key="2">
    <source>
        <dbReference type="ARBA" id="ARBA00022692"/>
    </source>
</evidence>
<evidence type="ECO:0000313" key="7">
    <source>
        <dbReference type="RefSeq" id="XP_008479296.1"/>
    </source>
</evidence>
<keyword evidence="2 5" id="KW-0812">Transmembrane</keyword>
<dbReference type="InterPro" id="IPR006603">
    <property type="entry name" value="PQ-loop_rpt"/>
</dbReference>
<dbReference type="PANTHER" id="PTHR12226:SF3">
    <property type="entry name" value="SOLUTE CARRIER FAMILY 66 MEMBER 3"/>
    <property type="match status" value="1"/>
</dbReference>